<accession>A0A0A0BYW1</accession>
<evidence type="ECO:0000313" key="2">
    <source>
        <dbReference type="Proteomes" id="UP000029839"/>
    </source>
</evidence>
<dbReference type="OrthoDB" id="3826919at2"/>
<comment type="caution">
    <text evidence="1">The sequence shown here is derived from an EMBL/GenBank/DDBJ whole genome shotgun (WGS) entry which is preliminary data.</text>
</comment>
<reference evidence="1 2" key="1">
    <citation type="submission" date="2013-08" db="EMBL/GenBank/DDBJ databases">
        <title>Genome sequencing of Cellulomonas carbonis T26.</title>
        <authorList>
            <person name="Chen F."/>
            <person name="Li Y."/>
            <person name="Wang G."/>
        </authorList>
    </citation>
    <scope>NUCLEOTIDE SEQUENCE [LARGE SCALE GENOMIC DNA]</scope>
    <source>
        <strain evidence="1 2">T26</strain>
    </source>
</reference>
<organism evidence="1 2">
    <name type="scientific">Cellulomonas carbonis T26</name>
    <dbReference type="NCBI Taxonomy" id="947969"/>
    <lineage>
        <taxon>Bacteria</taxon>
        <taxon>Bacillati</taxon>
        <taxon>Actinomycetota</taxon>
        <taxon>Actinomycetes</taxon>
        <taxon>Micrococcales</taxon>
        <taxon>Cellulomonadaceae</taxon>
        <taxon>Cellulomonas</taxon>
    </lineage>
</organism>
<name>A0A0A0BYW1_9CELL</name>
<dbReference type="PIRSF" id="PIRSF017349">
    <property type="entry name" value="UCP017349"/>
    <property type="match status" value="1"/>
</dbReference>
<sequence>MDNLLGPEPTRLPEDHPDVAARAALHRGTPAHELVPRFPASSLLWAVLAEAALDPPMSAPGHPVDPPDAVAAYAFARTGYHRGLDALRRAGWRGAGPIPADHEPNQGFLRSLLALAQAADAIGERDEAERCRTFLVDAGTSPDAVAHLRHGGPHGAHR</sequence>
<proteinExistence type="predicted"/>
<dbReference type="RefSeq" id="WP_043602615.1">
    <property type="nucleotide sequence ID" value="NZ_AXCY01000005.1"/>
</dbReference>
<evidence type="ECO:0000313" key="1">
    <source>
        <dbReference type="EMBL" id="KGM12339.1"/>
    </source>
</evidence>
<reference evidence="1 2" key="2">
    <citation type="journal article" date="2015" name="Stand. Genomic Sci.">
        <title>Draft genome sequence of Cellulomonas carbonis T26(T) and comparative analysis of six Cellulomonas genomes.</title>
        <authorList>
            <person name="Zhuang W."/>
            <person name="Zhang S."/>
            <person name="Xia X."/>
            <person name="Wang G."/>
        </authorList>
    </citation>
    <scope>NUCLEOTIDE SEQUENCE [LARGE SCALE GENOMIC DNA]</scope>
    <source>
        <strain evidence="1 2">T26</strain>
    </source>
</reference>
<keyword evidence="2" id="KW-1185">Reference proteome</keyword>
<protein>
    <recommendedName>
        <fullName evidence="3">DUF3151 domain-containing protein</fullName>
    </recommendedName>
</protein>
<dbReference type="AlphaFoldDB" id="A0A0A0BYW1"/>
<evidence type="ECO:0008006" key="3">
    <source>
        <dbReference type="Google" id="ProtNLM"/>
    </source>
</evidence>
<dbReference type="Proteomes" id="UP000029839">
    <property type="component" value="Unassembled WGS sequence"/>
</dbReference>
<dbReference type="Pfam" id="PF11349">
    <property type="entry name" value="DUF3151"/>
    <property type="match status" value="1"/>
</dbReference>
<dbReference type="EMBL" id="AXCY01000005">
    <property type="protein sequence ID" value="KGM12339.1"/>
    <property type="molecule type" value="Genomic_DNA"/>
</dbReference>
<dbReference type="InterPro" id="IPR014487">
    <property type="entry name" value="DUF3151"/>
</dbReference>
<gene>
    <name evidence="1" type="ORF">N868_14755</name>
</gene>